<feature type="transmembrane region" description="Helical" evidence="6">
    <location>
        <begin position="329"/>
        <end position="346"/>
    </location>
</feature>
<protein>
    <recommendedName>
        <fullName evidence="7">EamA domain-containing protein</fullName>
    </recommendedName>
</protein>
<dbReference type="PANTHER" id="PTHR22911:SF6">
    <property type="entry name" value="SOLUTE CARRIER FAMILY 35 MEMBER G1"/>
    <property type="match status" value="1"/>
</dbReference>
<evidence type="ECO:0000256" key="1">
    <source>
        <dbReference type="ARBA" id="ARBA00004141"/>
    </source>
</evidence>
<feature type="domain" description="EamA" evidence="7">
    <location>
        <begin position="136"/>
        <end position="206"/>
    </location>
</feature>
<gene>
    <name evidence="8" type="ORF">CAUS1442_LOCUS3198</name>
</gene>
<dbReference type="EMBL" id="HBEF01005189">
    <property type="protein sequence ID" value="CAD8331099.1"/>
    <property type="molecule type" value="Transcribed_RNA"/>
</dbReference>
<dbReference type="PANTHER" id="PTHR22911">
    <property type="entry name" value="ACYL-MALONYL CONDENSING ENZYME-RELATED"/>
    <property type="match status" value="1"/>
</dbReference>
<feature type="transmembrane region" description="Helical" evidence="6">
    <location>
        <begin position="138"/>
        <end position="159"/>
    </location>
</feature>
<keyword evidence="4 6" id="KW-0472">Membrane</keyword>
<feature type="transmembrane region" description="Helical" evidence="6">
    <location>
        <begin position="191"/>
        <end position="214"/>
    </location>
</feature>
<accession>A0A7R9WPG0</accession>
<dbReference type="Pfam" id="PF00892">
    <property type="entry name" value="EamA"/>
    <property type="match status" value="2"/>
</dbReference>
<dbReference type="InterPro" id="IPR000620">
    <property type="entry name" value="EamA_dom"/>
</dbReference>
<dbReference type="SUPFAM" id="SSF103481">
    <property type="entry name" value="Multidrug resistance efflux transporter EmrE"/>
    <property type="match status" value="2"/>
</dbReference>
<comment type="subcellular location">
    <subcellularLocation>
        <location evidence="1">Membrane</location>
        <topology evidence="1">Multi-pass membrane protein</topology>
    </subcellularLocation>
</comment>
<feature type="transmembrane region" description="Helical" evidence="6">
    <location>
        <begin position="165"/>
        <end position="184"/>
    </location>
</feature>
<feature type="transmembrane region" description="Helical" evidence="6">
    <location>
        <begin position="226"/>
        <end position="247"/>
    </location>
</feature>
<dbReference type="Gene3D" id="1.10.3730.20">
    <property type="match status" value="1"/>
</dbReference>
<feature type="transmembrane region" description="Helical" evidence="6">
    <location>
        <begin position="20"/>
        <end position="39"/>
    </location>
</feature>
<evidence type="ECO:0000256" key="4">
    <source>
        <dbReference type="ARBA" id="ARBA00023136"/>
    </source>
</evidence>
<evidence type="ECO:0000256" key="2">
    <source>
        <dbReference type="ARBA" id="ARBA00022692"/>
    </source>
</evidence>
<evidence type="ECO:0000256" key="3">
    <source>
        <dbReference type="ARBA" id="ARBA00022989"/>
    </source>
</evidence>
<keyword evidence="2 6" id="KW-0812">Transmembrane</keyword>
<evidence type="ECO:0000313" key="8">
    <source>
        <dbReference type="EMBL" id="CAD8331099.1"/>
    </source>
</evidence>
<evidence type="ECO:0000256" key="5">
    <source>
        <dbReference type="SAM" id="MobiDB-lite"/>
    </source>
</evidence>
<keyword evidence="3 6" id="KW-1133">Transmembrane helix</keyword>
<dbReference type="InterPro" id="IPR037185">
    <property type="entry name" value="EmrE-like"/>
</dbReference>
<evidence type="ECO:0000256" key="6">
    <source>
        <dbReference type="SAM" id="Phobius"/>
    </source>
</evidence>
<feature type="transmembrane region" description="Helical" evidence="6">
    <location>
        <begin position="259"/>
        <end position="277"/>
    </location>
</feature>
<feature type="region of interest" description="Disordered" evidence="5">
    <location>
        <begin position="396"/>
        <end position="429"/>
    </location>
</feature>
<dbReference type="AlphaFoldDB" id="A0A7R9WPG0"/>
<evidence type="ECO:0000259" key="7">
    <source>
        <dbReference type="Pfam" id="PF00892"/>
    </source>
</evidence>
<sequence>MNATNETMLFRPSWLSVESWGLLLLVICELLHAVMGVFLKLCSSSGIPSTELVLVRSLVETVFILTFLCTTKPKSVAHGGAHYEYVSNHNAQLRRQAEGDGETGMPESMESSTTTALLPQRPLLFTPFGGTRKVQKIVVIRGIVGGITFIMYFATLKLLPLGDAITLLSLSPTFTIFLAAMFLGEPIFPSHCVATVVSLAGAICIARPSIIFGVDEGNSWIADSPYYWVGYITAILGSICGAGAMALMRGAGTMGVHTLQLVWSFLVFSFIIAIVFGHMEWVERIDGVWSMHRDPKILMYLAAMGLTGTAGHVMLNFAARLAPAGMGSIVRSSNIVWAYLFEVVVFHEVPQLTTWVGVFLIFTSLAIIAVQKLRDDRENREVAVVHEGCSLISNGSSDIDGVGDDETGRRGENEATPLMLQATENGTTS</sequence>
<feature type="transmembrane region" description="Helical" evidence="6">
    <location>
        <begin position="297"/>
        <end position="317"/>
    </location>
</feature>
<feature type="domain" description="EamA" evidence="7">
    <location>
        <begin position="229"/>
        <end position="369"/>
    </location>
</feature>
<proteinExistence type="predicted"/>
<feature type="transmembrane region" description="Helical" evidence="6">
    <location>
        <begin position="352"/>
        <end position="370"/>
    </location>
</feature>
<reference evidence="8" key="1">
    <citation type="submission" date="2021-01" db="EMBL/GenBank/DDBJ databases">
        <authorList>
            <person name="Corre E."/>
            <person name="Pelletier E."/>
            <person name="Niang G."/>
            <person name="Scheremetjew M."/>
            <person name="Finn R."/>
            <person name="Kale V."/>
            <person name="Holt S."/>
            <person name="Cochrane G."/>
            <person name="Meng A."/>
            <person name="Brown T."/>
            <person name="Cohen L."/>
        </authorList>
    </citation>
    <scope>NUCLEOTIDE SEQUENCE</scope>
    <source>
        <strain evidence="8">CCMP3328</strain>
    </source>
</reference>
<dbReference type="GO" id="GO:0016020">
    <property type="term" value="C:membrane"/>
    <property type="evidence" value="ECO:0007669"/>
    <property type="project" value="UniProtKB-SubCell"/>
</dbReference>
<organism evidence="8">
    <name type="scientific">Craspedostauros australis</name>
    <dbReference type="NCBI Taxonomy" id="1486917"/>
    <lineage>
        <taxon>Eukaryota</taxon>
        <taxon>Sar</taxon>
        <taxon>Stramenopiles</taxon>
        <taxon>Ochrophyta</taxon>
        <taxon>Bacillariophyta</taxon>
        <taxon>Bacillariophyceae</taxon>
        <taxon>Bacillariophycidae</taxon>
        <taxon>Naviculales</taxon>
        <taxon>Naviculaceae</taxon>
        <taxon>Craspedostauros</taxon>
    </lineage>
</organism>
<name>A0A7R9WPG0_9STRA</name>